<dbReference type="GO" id="GO:0042732">
    <property type="term" value="P:D-xylose metabolic process"/>
    <property type="evidence" value="ECO:0007669"/>
    <property type="project" value="UniProtKB-KW"/>
</dbReference>
<name>A0A841C9I1_9PSEU</name>
<dbReference type="PANTHER" id="PTHR43095">
    <property type="entry name" value="SUGAR KINASE"/>
    <property type="match status" value="1"/>
</dbReference>
<dbReference type="SUPFAM" id="SSF53067">
    <property type="entry name" value="Actin-like ATPase domain"/>
    <property type="match status" value="2"/>
</dbReference>
<keyword evidence="2" id="KW-0859">Xylose metabolism</keyword>
<dbReference type="Pfam" id="PF00370">
    <property type="entry name" value="FGGY_N"/>
    <property type="match status" value="1"/>
</dbReference>
<keyword evidence="2" id="KW-0119">Carbohydrate metabolism</keyword>
<dbReference type="InterPro" id="IPR050406">
    <property type="entry name" value="FGGY_Carb_Kinase"/>
</dbReference>
<dbReference type="AlphaFoldDB" id="A0A841C9I1"/>
<dbReference type="EMBL" id="JACHJN010000001">
    <property type="protein sequence ID" value="MBB5953811.1"/>
    <property type="molecule type" value="Genomic_DNA"/>
</dbReference>
<dbReference type="CDD" id="cd07804">
    <property type="entry name" value="ASKHA_NBD_FGGY_RrXK-like"/>
    <property type="match status" value="1"/>
</dbReference>
<comment type="similarity">
    <text evidence="1 5">Belongs to the FGGY kinase family.</text>
</comment>
<dbReference type="InterPro" id="IPR000577">
    <property type="entry name" value="Carb_kinase_FGGY"/>
</dbReference>
<evidence type="ECO:0000259" key="7">
    <source>
        <dbReference type="Pfam" id="PF02782"/>
    </source>
</evidence>
<reference evidence="8 9" key="1">
    <citation type="submission" date="2020-08" db="EMBL/GenBank/DDBJ databases">
        <title>Genomic Encyclopedia of Type Strains, Phase III (KMG-III): the genomes of soil and plant-associated and newly described type strains.</title>
        <authorList>
            <person name="Whitman W."/>
        </authorList>
    </citation>
    <scope>NUCLEOTIDE SEQUENCE [LARGE SCALE GENOMIC DNA]</scope>
    <source>
        <strain evidence="8 9">CECT 8640</strain>
    </source>
</reference>
<evidence type="ECO:0000256" key="1">
    <source>
        <dbReference type="ARBA" id="ARBA00009156"/>
    </source>
</evidence>
<dbReference type="PROSITE" id="PS00445">
    <property type="entry name" value="FGGY_KINASES_2"/>
    <property type="match status" value="1"/>
</dbReference>
<feature type="domain" description="Carbohydrate kinase FGGY C-terminal" evidence="7">
    <location>
        <begin position="262"/>
        <end position="443"/>
    </location>
</feature>
<dbReference type="InterPro" id="IPR018485">
    <property type="entry name" value="FGGY_C"/>
</dbReference>
<dbReference type="Proteomes" id="UP000547510">
    <property type="component" value="Unassembled WGS sequence"/>
</dbReference>
<dbReference type="PANTHER" id="PTHR43095:SF5">
    <property type="entry name" value="XYLULOSE KINASE"/>
    <property type="match status" value="1"/>
</dbReference>
<evidence type="ECO:0000256" key="3">
    <source>
        <dbReference type="ARBA" id="ARBA00022679"/>
    </source>
</evidence>
<dbReference type="InterPro" id="IPR018484">
    <property type="entry name" value="FGGY_N"/>
</dbReference>
<evidence type="ECO:0000313" key="8">
    <source>
        <dbReference type="EMBL" id="MBB5953811.1"/>
    </source>
</evidence>
<dbReference type="RefSeq" id="WP_184687591.1">
    <property type="nucleotide sequence ID" value="NZ_JACHJN010000001.1"/>
</dbReference>
<accession>A0A841C9I1</accession>
<keyword evidence="4 5" id="KW-0418">Kinase</keyword>
<evidence type="ECO:0000313" key="9">
    <source>
        <dbReference type="Proteomes" id="UP000547510"/>
    </source>
</evidence>
<keyword evidence="9" id="KW-1185">Reference proteome</keyword>
<evidence type="ECO:0000256" key="2">
    <source>
        <dbReference type="ARBA" id="ARBA00022629"/>
    </source>
</evidence>
<dbReference type="EC" id="2.7.1.17" evidence="8"/>
<dbReference type="InterPro" id="IPR043129">
    <property type="entry name" value="ATPase_NBD"/>
</dbReference>
<feature type="domain" description="Carbohydrate kinase FGGY N-terminal" evidence="6">
    <location>
        <begin position="9"/>
        <end position="249"/>
    </location>
</feature>
<keyword evidence="3 5" id="KW-0808">Transferase</keyword>
<dbReference type="PIRSF" id="PIRSF000538">
    <property type="entry name" value="GlpK"/>
    <property type="match status" value="1"/>
</dbReference>
<dbReference type="InterPro" id="IPR018483">
    <property type="entry name" value="Carb_kinase_FGGY_CS"/>
</dbReference>
<gene>
    <name evidence="8" type="ORF">FHS29_000381</name>
</gene>
<proteinExistence type="inferred from homology"/>
<dbReference type="GO" id="GO:0004856">
    <property type="term" value="F:D-xylulokinase activity"/>
    <property type="evidence" value="ECO:0007669"/>
    <property type="project" value="UniProtKB-EC"/>
</dbReference>
<evidence type="ECO:0000259" key="6">
    <source>
        <dbReference type="Pfam" id="PF00370"/>
    </source>
</evidence>
<evidence type="ECO:0000256" key="4">
    <source>
        <dbReference type="ARBA" id="ARBA00022777"/>
    </source>
</evidence>
<evidence type="ECO:0000256" key="5">
    <source>
        <dbReference type="RuleBase" id="RU003733"/>
    </source>
</evidence>
<dbReference type="Gene3D" id="3.30.420.40">
    <property type="match status" value="2"/>
</dbReference>
<protein>
    <submittedName>
        <fullName evidence="8">Xylulokinase</fullName>
        <ecNumber evidence="8">2.7.1.17</ecNumber>
    </submittedName>
</protein>
<dbReference type="Pfam" id="PF02782">
    <property type="entry name" value="FGGY_C"/>
    <property type="match status" value="1"/>
</dbReference>
<organism evidence="8 9">
    <name type="scientific">Saccharothrix tamanrassetensis</name>
    <dbReference type="NCBI Taxonomy" id="1051531"/>
    <lineage>
        <taxon>Bacteria</taxon>
        <taxon>Bacillati</taxon>
        <taxon>Actinomycetota</taxon>
        <taxon>Actinomycetes</taxon>
        <taxon>Pseudonocardiales</taxon>
        <taxon>Pseudonocardiaceae</taxon>
        <taxon>Saccharothrix</taxon>
    </lineage>
</organism>
<comment type="caution">
    <text evidence="8">The sequence shown here is derived from an EMBL/GenBank/DDBJ whole genome shotgun (WGS) entry which is preliminary data.</text>
</comment>
<sequence>MAVGSGGLLLGIDIGTSSSKGVLVTPRGEVLARASRPHRTSMPRPGWVEHDAETVWWADFVALSRELTTAAAGRPLAGLAVSGIGPCLLPADGSGTPLRPAILYGVDTRAEVEIAELTGELGAEEILRRGGTPLSSQAVGPKIRWLARHEPDVHRRTELLLMAGSFLVHRLTGRYVLDHHSASQCDPMYDQRALTWATDWARVVAPGIRLPELLWPTEVAGVVTARAAAETGLPAGLPVTAGTIDAWAEATGIGVREPGDVMVMYGTTTFLVQVLDSARPHPGLWTTSGVFPGTRTLAAGMATSGAVTDWLRELVGADFTTLTAEAAEVPAGSRGLLVLPYFAGERTPVFDPSARGVIAGLTLSHGRAEIYRAALEGTAYGVRHNLETMRGTGAEPKRIFAVGGGTRGGLWTRIVSDVTGQTQYIREETIGACFGDALLAALATGHEVDHETWNPVAHTVRPDPRQQDRYDAFYRHYRDLYPATADIAHFLAAEQHAAGPG</sequence>